<dbReference type="Pfam" id="PF00370">
    <property type="entry name" value="FGGY_N"/>
    <property type="match status" value="1"/>
</dbReference>
<keyword evidence="5" id="KW-0067">ATP-binding</keyword>
<dbReference type="InterPro" id="IPR018485">
    <property type="entry name" value="FGGY_C"/>
</dbReference>
<protein>
    <submittedName>
        <fullName evidence="10">Rhamnulokinase</fullName>
    </submittedName>
</protein>
<feature type="domain" description="Carbohydrate kinase FGGY N-terminal" evidence="8">
    <location>
        <begin position="4"/>
        <end position="245"/>
    </location>
</feature>
<accession>A0A858RQW8</accession>
<dbReference type="EMBL" id="CP051774">
    <property type="protein sequence ID" value="QJE98739.1"/>
    <property type="molecule type" value="Genomic_DNA"/>
</dbReference>
<dbReference type="Gene3D" id="3.30.420.40">
    <property type="match status" value="2"/>
</dbReference>
<evidence type="ECO:0000256" key="2">
    <source>
        <dbReference type="ARBA" id="ARBA00022679"/>
    </source>
</evidence>
<evidence type="ECO:0000256" key="6">
    <source>
        <dbReference type="ARBA" id="ARBA00023157"/>
    </source>
</evidence>
<gene>
    <name evidence="10" type="ORF">HHL09_24155</name>
</gene>
<evidence type="ECO:0000256" key="4">
    <source>
        <dbReference type="ARBA" id="ARBA00022777"/>
    </source>
</evidence>
<keyword evidence="7" id="KW-0684">Rhamnose metabolism</keyword>
<dbReference type="CDD" id="cd07771">
    <property type="entry name" value="ASKHA_NBD_FGGY_RhaB-like"/>
    <property type="match status" value="1"/>
</dbReference>
<dbReference type="InterPro" id="IPR013449">
    <property type="entry name" value="Rhamnulokinase"/>
</dbReference>
<keyword evidence="2" id="KW-0808">Transferase</keyword>
<evidence type="ECO:0000256" key="1">
    <source>
        <dbReference type="ARBA" id="ARBA00009156"/>
    </source>
</evidence>
<keyword evidence="11" id="KW-1185">Reference proteome</keyword>
<evidence type="ECO:0000313" key="10">
    <source>
        <dbReference type="EMBL" id="QJE98739.1"/>
    </source>
</evidence>
<dbReference type="GO" id="GO:0005524">
    <property type="term" value="F:ATP binding"/>
    <property type="evidence" value="ECO:0007669"/>
    <property type="project" value="UniProtKB-KW"/>
</dbReference>
<evidence type="ECO:0000259" key="9">
    <source>
        <dbReference type="Pfam" id="PF02782"/>
    </source>
</evidence>
<dbReference type="GO" id="GO:0004370">
    <property type="term" value="F:glycerol kinase activity"/>
    <property type="evidence" value="ECO:0007669"/>
    <property type="project" value="TreeGrafter"/>
</dbReference>
<dbReference type="Proteomes" id="UP000501812">
    <property type="component" value="Chromosome"/>
</dbReference>
<keyword evidence="4 10" id="KW-0418">Kinase</keyword>
<organism evidence="10 11">
    <name type="scientific">Luteolibacter luteus</name>
    <dbReference type="NCBI Taxonomy" id="2728835"/>
    <lineage>
        <taxon>Bacteria</taxon>
        <taxon>Pseudomonadati</taxon>
        <taxon>Verrucomicrobiota</taxon>
        <taxon>Verrucomicrobiia</taxon>
        <taxon>Verrucomicrobiales</taxon>
        <taxon>Verrucomicrobiaceae</taxon>
        <taxon>Luteolibacter</taxon>
    </lineage>
</organism>
<dbReference type="GO" id="GO:0008993">
    <property type="term" value="F:rhamnulokinase activity"/>
    <property type="evidence" value="ECO:0007669"/>
    <property type="project" value="InterPro"/>
</dbReference>
<proteinExistence type="inferred from homology"/>
<dbReference type="InterPro" id="IPR043129">
    <property type="entry name" value="ATPase_NBD"/>
</dbReference>
<dbReference type="KEGG" id="luo:HHL09_24155"/>
<dbReference type="SUPFAM" id="SSF53067">
    <property type="entry name" value="Actin-like ATPase domain"/>
    <property type="match status" value="2"/>
</dbReference>
<comment type="similarity">
    <text evidence="1">Belongs to the FGGY kinase family.</text>
</comment>
<dbReference type="RefSeq" id="WP_169457226.1">
    <property type="nucleotide sequence ID" value="NZ_CP051774.1"/>
</dbReference>
<dbReference type="GO" id="GO:0005829">
    <property type="term" value="C:cytosol"/>
    <property type="evidence" value="ECO:0007669"/>
    <property type="project" value="TreeGrafter"/>
</dbReference>
<dbReference type="GO" id="GO:0006071">
    <property type="term" value="P:glycerol metabolic process"/>
    <property type="evidence" value="ECO:0007669"/>
    <property type="project" value="TreeGrafter"/>
</dbReference>
<keyword evidence="3" id="KW-0547">Nucleotide-binding</keyword>
<dbReference type="PANTHER" id="PTHR10196">
    <property type="entry name" value="SUGAR KINASE"/>
    <property type="match status" value="1"/>
</dbReference>
<dbReference type="AlphaFoldDB" id="A0A858RQW8"/>
<dbReference type="InterPro" id="IPR018484">
    <property type="entry name" value="FGGY_N"/>
</dbReference>
<dbReference type="Pfam" id="PF02782">
    <property type="entry name" value="FGGY_C"/>
    <property type="match status" value="1"/>
</dbReference>
<evidence type="ECO:0000313" key="11">
    <source>
        <dbReference type="Proteomes" id="UP000501812"/>
    </source>
</evidence>
<feature type="domain" description="Carbohydrate kinase FGGY C-terminal" evidence="9">
    <location>
        <begin position="258"/>
        <end position="447"/>
    </location>
</feature>
<sequence>MPVFLAIDLGAGSGRVIAGITDLKTLRLEEIHRFDNPGTDLPGGSFWNVVGLYRDIAEGLRRGVEKYGKDIVAIGIDTWGCDFGLLDAHGRLLGLPHQYRDARHEGMPAVMHAKIPEAEVYKQTGITTNFYNSSLHLLAEKQLGSPALSSADELLFVPDLLAFWLCGEKAVERTIASTSQLLDAGTGDWAWGVIDALGLPRSIFGKIVAPGTVLGKIRPEVAREIGMEGIPVVASASHDTASAVAGIPMDGGSDALWLSSGTWSIMGLETREPIRTPEAFAARCCNELGVENTVRFLKNIAGLWLIQECKRQWALDGDSLSYGEMAKLAEAAPSFSAFIDPDDAIFAAPGQMPKKIQDWCERTGQAVPQDKGTILRVASESLALKYRVVFENFCKLSGKRFERLHAGGGGIQNAFLAQATADALGIEVIAGPIEATSCGNIVVQMIATGHLPDLAAGRQLVRESFSFDNYHPHDREKWQAAYETFTGFIGR</sequence>
<dbReference type="PANTHER" id="PTHR10196:SF93">
    <property type="entry name" value="L-RHAMNULOKINASE"/>
    <property type="match status" value="1"/>
</dbReference>
<evidence type="ECO:0000259" key="8">
    <source>
        <dbReference type="Pfam" id="PF00370"/>
    </source>
</evidence>
<keyword evidence="6" id="KW-1015">Disulfide bond</keyword>
<evidence type="ECO:0000256" key="7">
    <source>
        <dbReference type="ARBA" id="ARBA00023308"/>
    </source>
</evidence>
<evidence type="ECO:0000256" key="3">
    <source>
        <dbReference type="ARBA" id="ARBA00022741"/>
    </source>
</evidence>
<name>A0A858RQW8_9BACT</name>
<dbReference type="GO" id="GO:0019301">
    <property type="term" value="P:rhamnose catabolic process"/>
    <property type="evidence" value="ECO:0007669"/>
    <property type="project" value="InterPro"/>
</dbReference>
<evidence type="ECO:0000256" key="5">
    <source>
        <dbReference type="ARBA" id="ARBA00022840"/>
    </source>
</evidence>
<reference evidence="10 11" key="1">
    <citation type="submission" date="2020-04" db="EMBL/GenBank/DDBJ databases">
        <title>Luteolibacter sp. G-1-1-1 isolated from soil.</title>
        <authorList>
            <person name="Dahal R.H."/>
        </authorList>
    </citation>
    <scope>NUCLEOTIDE SEQUENCE [LARGE SCALE GENOMIC DNA]</scope>
    <source>
        <strain evidence="10 11">G-1-1-1</strain>
    </source>
</reference>